<dbReference type="EMBL" id="JANPWB010000009">
    <property type="protein sequence ID" value="KAJ1149531.1"/>
    <property type="molecule type" value="Genomic_DNA"/>
</dbReference>
<feature type="compositionally biased region" description="Low complexity" evidence="1">
    <location>
        <begin position="84"/>
        <end position="93"/>
    </location>
</feature>
<sequence>MLARSSQVYPRAAQLGRGRAGAQRAQLTSSGMAPGAAAPTPGSPGSIDQEEPRRGPRGNQTDHAMPLPSARCIQVRPAALGVGRAASSASPAPRTRRRLHGLHNPQVRSRLGREIFARISPRLRLQQGTGS</sequence>
<feature type="region of interest" description="Disordered" evidence="1">
    <location>
        <begin position="1"/>
        <end position="67"/>
    </location>
</feature>
<organism evidence="2 3">
    <name type="scientific">Pleurodeles waltl</name>
    <name type="common">Iberian ribbed newt</name>
    <dbReference type="NCBI Taxonomy" id="8319"/>
    <lineage>
        <taxon>Eukaryota</taxon>
        <taxon>Metazoa</taxon>
        <taxon>Chordata</taxon>
        <taxon>Craniata</taxon>
        <taxon>Vertebrata</taxon>
        <taxon>Euteleostomi</taxon>
        <taxon>Amphibia</taxon>
        <taxon>Batrachia</taxon>
        <taxon>Caudata</taxon>
        <taxon>Salamandroidea</taxon>
        <taxon>Salamandridae</taxon>
        <taxon>Pleurodelinae</taxon>
        <taxon>Pleurodeles</taxon>
    </lineage>
</organism>
<evidence type="ECO:0000313" key="2">
    <source>
        <dbReference type="EMBL" id="KAJ1149531.1"/>
    </source>
</evidence>
<keyword evidence="3" id="KW-1185">Reference proteome</keyword>
<name>A0AAV7RDP0_PLEWA</name>
<evidence type="ECO:0000313" key="3">
    <source>
        <dbReference type="Proteomes" id="UP001066276"/>
    </source>
</evidence>
<feature type="compositionally biased region" description="Low complexity" evidence="1">
    <location>
        <begin position="11"/>
        <end position="46"/>
    </location>
</feature>
<feature type="region of interest" description="Disordered" evidence="1">
    <location>
        <begin position="82"/>
        <end position="106"/>
    </location>
</feature>
<comment type="caution">
    <text evidence="2">The sequence shown here is derived from an EMBL/GenBank/DDBJ whole genome shotgun (WGS) entry which is preliminary data.</text>
</comment>
<protein>
    <submittedName>
        <fullName evidence="2">Uncharacterized protein</fullName>
    </submittedName>
</protein>
<gene>
    <name evidence="2" type="ORF">NDU88_002338</name>
</gene>
<evidence type="ECO:0000256" key="1">
    <source>
        <dbReference type="SAM" id="MobiDB-lite"/>
    </source>
</evidence>
<proteinExistence type="predicted"/>
<dbReference type="AlphaFoldDB" id="A0AAV7RDP0"/>
<accession>A0AAV7RDP0</accession>
<dbReference type="Proteomes" id="UP001066276">
    <property type="component" value="Chromosome 5"/>
</dbReference>
<reference evidence="2" key="1">
    <citation type="journal article" date="2022" name="bioRxiv">
        <title>Sequencing and chromosome-scale assembly of the giantPleurodeles waltlgenome.</title>
        <authorList>
            <person name="Brown T."/>
            <person name="Elewa A."/>
            <person name="Iarovenko S."/>
            <person name="Subramanian E."/>
            <person name="Araus A.J."/>
            <person name="Petzold A."/>
            <person name="Susuki M."/>
            <person name="Suzuki K.-i.T."/>
            <person name="Hayashi T."/>
            <person name="Toyoda A."/>
            <person name="Oliveira C."/>
            <person name="Osipova E."/>
            <person name="Leigh N.D."/>
            <person name="Simon A."/>
            <person name="Yun M.H."/>
        </authorList>
    </citation>
    <scope>NUCLEOTIDE SEQUENCE</scope>
    <source>
        <strain evidence="2">20211129_DDA</strain>
        <tissue evidence="2">Liver</tissue>
    </source>
</reference>